<reference evidence="2" key="1">
    <citation type="submission" date="2016-06" db="EMBL/GenBank/DDBJ databases">
        <authorList>
            <person name="Cuomo C."/>
            <person name="Litvintseva A."/>
            <person name="Heitman J."/>
            <person name="Chen Y."/>
            <person name="Sun S."/>
            <person name="Springer D."/>
            <person name="Dromer F."/>
            <person name="Young S."/>
            <person name="Zeng Q."/>
            <person name="Chapman S."/>
            <person name="Gujja S."/>
            <person name="Saif S."/>
            <person name="Birren B."/>
        </authorList>
    </citation>
    <scope>NUCLEOTIDE SEQUENCE</scope>
    <source>
        <strain evidence="2">CBS 7841</strain>
    </source>
</reference>
<protein>
    <submittedName>
        <fullName evidence="2">Uncharacterized protein</fullName>
    </submittedName>
</protein>
<gene>
    <name evidence="2" type="ORF">L203_105801</name>
</gene>
<reference evidence="2" key="2">
    <citation type="journal article" date="2022" name="Elife">
        <title>Obligate sexual reproduction of a homothallic fungus closely related to the Cryptococcus pathogenic species complex.</title>
        <authorList>
            <person name="Passer A.R."/>
            <person name="Clancey S.A."/>
            <person name="Shea T."/>
            <person name="David-Palma M."/>
            <person name="Averette A.F."/>
            <person name="Boekhout T."/>
            <person name="Porcel B.M."/>
            <person name="Nowrousian M."/>
            <person name="Cuomo C.A."/>
            <person name="Sun S."/>
            <person name="Heitman J."/>
            <person name="Coelho M.A."/>
        </authorList>
    </citation>
    <scope>NUCLEOTIDE SEQUENCE</scope>
    <source>
        <strain evidence="2">CBS 7841</strain>
    </source>
</reference>
<accession>A0AAJ8JY13</accession>
<reference evidence="2" key="3">
    <citation type="submission" date="2024-01" db="EMBL/GenBank/DDBJ databases">
        <authorList>
            <person name="Coelho M.A."/>
            <person name="David-Palma M."/>
            <person name="Shea T."/>
            <person name="Sun S."/>
            <person name="Cuomo C.A."/>
            <person name="Heitman J."/>
        </authorList>
    </citation>
    <scope>NUCLEOTIDE SEQUENCE</scope>
    <source>
        <strain evidence="2">CBS 7841</strain>
    </source>
</reference>
<evidence type="ECO:0000313" key="3">
    <source>
        <dbReference type="Proteomes" id="UP000094043"/>
    </source>
</evidence>
<proteinExistence type="predicted"/>
<dbReference type="EMBL" id="CP143790">
    <property type="protein sequence ID" value="WVN90562.1"/>
    <property type="molecule type" value="Genomic_DNA"/>
</dbReference>
<dbReference type="Proteomes" id="UP000094043">
    <property type="component" value="Chromosome 7"/>
</dbReference>
<dbReference type="RefSeq" id="XP_066071262.1">
    <property type="nucleotide sequence ID" value="XM_066215165.1"/>
</dbReference>
<dbReference type="KEGG" id="cdep:91090010"/>
<evidence type="ECO:0000256" key="1">
    <source>
        <dbReference type="SAM" id="MobiDB-lite"/>
    </source>
</evidence>
<name>A0AAJ8JY13_9TREE</name>
<feature type="region of interest" description="Disordered" evidence="1">
    <location>
        <begin position="336"/>
        <end position="368"/>
    </location>
</feature>
<dbReference type="AlphaFoldDB" id="A0AAJ8JY13"/>
<feature type="region of interest" description="Disordered" evidence="1">
    <location>
        <begin position="1"/>
        <end position="73"/>
    </location>
</feature>
<dbReference type="GeneID" id="91090010"/>
<feature type="compositionally biased region" description="Polar residues" evidence="1">
    <location>
        <begin position="350"/>
        <end position="365"/>
    </location>
</feature>
<evidence type="ECO:0000313" key="2">
    <source>
        <dbReference type="EMBL" id="WVN90562.1"/>
    </source>
</evidence>
<feature type="compositionally biased region" description="Polar residues" evidence="1">
    <location>
        <begin position="1"/>
        <end position="27"/>
    </location>
</feature>
<feature type="region of interest" description="Disordered" evidence="1">
    <location>
        <begin position="414"/>
        <end position="445"/>
    </location>
</feature>
<feature type="compositionally biased region" description="Low complexity" evidence="1">
    <location>
        <begin position="338"/>
        <end position="349"/>
    </location>
</feature>
<keyword evidence="3" id="KW-1185">Reference proteome</keyword>
<organism evidence="2 3">
    <name type="scientific">Cryptococcus depauperatus CBS 7841</name>
    <dbReference type="NCBI Taxonomy" id="1295531"/>
    <lineage>
        <taxon>Eukaryota</taxon>
        <taxon>Fungi</taxon>
        <taxon>Dikarya</taxon>
        <taxon>Basidiomycota</taxon>
        <taxon>Agaricomycotina</taxon>
        <taxon>Tremellomycetes</taxon>
        <taxon>Tremellales</taxon>
        <taxon>Cryptococcaceae</taxon>
        <taxon>Cryptococcus</taxon>
    </lineage>
</organism>
<sequence>MSSVMTSIYPSPSSMTTSVITVPSFPSSKAPYANTISSPLQMGPNGRLTTPLAPPPPPPLHMSAHSHGPGPDRQVKYAGADHTLGPTFSDEEDGDDSAFIAAKMASLGLDPNGMPYNRSGYSTYRGREKKSKTPNIPKYDQPYPQQTQQQIQQQALLNLLAQQGNTAHVREAMALLELQQAQQAATDRHYSALSSISSAQAKAQYQGRLAAQRQAEQAEYEKQLHIQRAMQQKQLELLAIQREATKRQFLAQQQEQMRIQQGEREKLREMSRQRETFVQAHVQSELQWNKSMMVDDFKARFEPVVKSVIGNDRSRFEPGLTGSQTAFGGHFGQSFVISPGTSTSPTSPSWRSQASSPTKSVSGSETATTLNTTRLLNPSIVAKTAPGGRFAQARAALAASGTSSFGTLTAALSKRSASEDHSTTQEKISPAEVPRTTPASPTTKSARMPLELGIGHPAPLAAPLPVASGAEEKRVHTYPLTATSRTQIREERIASQSVGKKVLVARQPLGPPGDIKDLGNKNFQARIRKQAGLNLGMLGRRTETPVQVSVVV</sequence>